<evidence type="ECO:0008006" key="9">
    <source>
        <dbReference type="Google" id="ProtNLM"/>
    </source>
</evidence>
<dbReference type="EMBL" id="PQXJ01000581">
    <property type="protein sequence ID" value="TGO46528.1"/>
    <property type="molecule type" value="Genomic_DNA"/>
</dbReference>
<keyword evidence="8" id="KW-1185">Reference proteome</keyword>
<evidence type="ECO:0000256" key="4">
    <source>
        <dbReference type="ARBA" id="ARBA00022989"/>
    </source>
</evidence>
<feature type="transmembrane region" description="Helical" evidence="6">
    <location>
        <begin position="414"/>
        <end position="438"/>
    </location>
</feature>
<dbReference type="Gene3D" id="1.20.1740.10">
    <property type="entry name" value="Amino acid/polyamine transporter I"/>
    <property type="match status" value="1"/>
</dbReference>
<evidence type="ECO:0000256" key="1">
    <source>
        <dbReference type="ARBA" id="ARBA00004141"/>
    </source>
</evidence>
<proteinExistence type="predicted"/>
<accession>A0A4Z1HBH8</accession>
<evidence type="ECO:0000256" key="2">
    <source>
        <dbReference type="ARBA" id="ARBA00022448"/>
    </source>
</evidence>
<dbReference type="Pfam" id="PF13520">
    <property type="entry name" value="AA_permease_2"/>
    <property type="match status" value="1"/>
</dbReference>
<feature type="transmembrane region" description="Helical" evidence="6">
    <location>
        <begin position="518"/>
        <end position="537"/>
    </location>
</feature>
<name>A0A4Z1HBH8_9HELO</name>
<evidence type="ECO:0000256" key="5">
    <source>
        <dbReference type="ARBA" id="ARBA00023136"/>
    </source>
</evidence>
<organism evidence="7 8">
    <name type="scientific">Botryotinia narcissicola</name>
    <dbReference type="NCBI Taxonomy" id="278944"/>
    <lineage>
        <taxon>Eukaryota</taxon>
        <taxon>Fungi</taxon>
        <taxon>Dikarya</taxon>
        <taxon>Ascomycota</taxon>
        <taxon>Pezizomycotina</taxon>
        <taxon>Leotiomycetes</taxon>
        <taxon>Helotiales</taxon>
        <taxon>Sclerotiniaceae</taxon>
        <taxon>Botryotinia</taxon>
    </lineage>
</organism>
<keyword evidence="2" id="KW-0813">Transport</keyword>
<feature type="transmembrane region" description="Helical" evidence="6">
    <location>
        <begin position="386"/>
        <end position="408"/>
    </location>
</feature>
<sequence length="552" mass="59787">MTTHKRDDEVEAVELGAVHNKNLARLDSAESRDRDELIRLGKKPVLKRNFAFMSILGFSCTILITWEGSLTVFISGLQNGGPAGIIYGFIFVWIGNLSVFSTLSELVSMAPTSGGQYHWVSMLAPPHCSKFLSYITGWLTVTGWQGLVASGGYLTGTIIQGLIVLTVPSYAASETSWQGTLLYWAAIFFAVFINTVVSSLLPKFEGLILVLHILGFFSILIPLVILAPHDSAKDVFTSWLNQGNWSSQGLSFFVGLIGNVFAFLGADGAFHMSEEIRNPSLVVPRSIILSVILNGSMGFAMIIAILFCLGDIDAALSTDTGYPFIEIFFQATRSVSGSATMASLVAVLGLCATVGSLASTSRLLWSFARDHGVPGWRTISKVDSRTTIPLWSIAITCVVSCLLALINIGSATVFIDVVSLSVAGLYSSYLICAVLLLYRRLTGGFQKRVDFSDGPALVNTTGAQLCRKTLTRAESIGPWHVPGVFGIINNTFAILYLTIVLFFSFWPSALPVTAANMNYSSLVTGAVMIFSIIYNVIRGRHEWNGPVVEIHL</sequence>
<feature type="transmembrane region" description="Helical" evidence="6">
    <location>
        <begin position="208"/>
        <end position="227"/>
    </location>
</feature>
<gene>
    <name evidence="7" type="ORF">BOTNAR_0581g00030</name>
</gene>
<evidence type="ECO:0000313" key="7">
    <source>
        <dbReference type="EMBL" id="TGO46528.1"/>
    </source>
</evidence>
<dbReference type="GO" id="GO:0022857">
    <property type="term" value="F:transmembrane transporter activity"/>
    <property type="evidence" value="ECO:0007669"/>
    <property type="project" value="InterPro"/>
</dbReference>
<keyword evidence="4 6" id="KW-1133">Transmembrane helix</keyword>
<protein>
    <recommendedName>
        <fullName evidence="9">Amino acid permease/ SLC12A domain-containing protein</fullName>
    </recommendedName>
</protein>
<comment type="subcellular location">
    <subcellularLocation>
        <location evidence="1">Membrane</location>
        <topology evidence="1">Multi-pass membrane protein</topology>
    </subcellularLocation>
</comment>
<feature type="transmembrane region" description="Helical" evidence="6">
    <location>
        <begin position="86"/>
        <end position="110"/>
    </location>
</feature>
<dbReference type="GO" id="GO:0016020">
    <property type="term" value="C:membrane"/>
    <property type="evidence" value="ECO:0007669"/>
    <property type="project" value="UniProtKB-SubCell"/>
</dbReference>
<feature type="transmembrane region" description="Helical" evidence="6">
    <location>
        <begin position="131"/>
        <end position="161"/>
    </location>
</feature>
<dbReference type="OrthoDB" id="3257095at2759"/>
<keyword evidence="5 6" id="KW-0472">Membrane</keyword>
<dbReference type="PIRSF" id="PIRSF006060">
    <property type="entry name" value="AA_transporter"/>
    <property type="match status" value="1"/>
</dbReference>
<feature type="transmembrane region" description="Helical" evidence="6">
    <location>
        <begin position="287"/>
        <end position="307"/>
    </location>
</feature>
<feature type="transmembrane region" description="Helical" evidence="6">
    <location>
        <begin position="341"/>
        <end position="365"/>
    </location>
</feature>
<feature type="transmembrane region" description="Helical" evidence="6">
    <location>
        <begin position="49"/>
        <end position="66"/>
    </location>
</feature>
<comment type="caution">
    <text evidence="7">The sequence shown here is derived from an EMBL/GenBank/DDBJ whole genome shotgun (WGS) entry which is preliminary data.</text>
</comment>
<dbReference type="InterPro" id="IPR002293">
    <property type="entry name" value="AA/rel_permease1"/>
</dbReference>
<dbReference type="Proteomes" id="UP000297452">
    <property type="component" value="Unassembled WGS sequence"/>
</dbReference>
<feature type="transmembrane region" description="Helical" evidence="6">
    <location>
        <begin position="484"/>
        <end position="506"/>
    </location>
</feature>
<reference evidence="7 8" key="1">
    <citation type="submission" date="2017-12" db="EMBL/GenBank/DDBJ databases">
        <title>Comparative genomics of Botrytis spp.</title>
        <authorList>
            <person name="Valero-Jimenez C.A."/>
            <person name="Tapia P."/>
            <person name="Veloso J."/>
            <person name="Silva-Moreno E."/>
            <person name="Staats M."/>
            <person name="Valdes J.H."/>
            <person name="Van Kan J.A.L."/>
        </authorList>
    </citation>
    <scope>NUCLEOTIDE SEQUENCE [LARGE SCALE GENOMIC DNA]</scope>
    <source>
        <strain evidence="7 8">MUCL2120</strain>
    </source>
</reference>
<evidence type="ECO:0000256" key="3">
    <source>
        <dbReference type="ARBA" id="ARBA00022692"/>
    </source>
</evidence>
<dbReference type="PANTHER" id="PTHR45649">
    <property type="entry name" value="AMINO-ACID PERMEASE BAT1"/>
    <property type="match status" value="1"/>
</dbReference>
<evidence type="ECO:0000256" key="6">
    <source>
        <dbReference type="SAM" id="Phobius"/>
    </source>
</evidence>
<keyword evidence="3 6" id="KW-0812">Transmembrane</keyword>
<feature type="transmembrane region" description="Helical" evidence="6">
    <location>
        <begin position="247"/>
        <end position="266"/>
    </location>
</feature>
<dbReference type="AlphaFoldDB" id="A0A4Z1HBH8"/>
<feature type="transmembrane region" description="Helical" evidence="6">
    <location>
        <begin position="181"/>
        <end position="201"/>
    </location>
</feature>
<dbReference type="PANTHER" id="PTHR45649:SF1">
    <property type="entry name" value="TRANSPORTER, PUTATIVE (EUROFUNG)-RELATED"/>
    <property type="match status" value="1"/>
</dbReference>
<evidence type="ECO:0000313" key="8">
    <source>
        <dbReference type="Proteomes" id="UP000297452"/>
    </source>
</evidence>
<dbReference type="STRING" id="278944.A0A4Z1HBH8"/>